<evidence type="ECO:0008006" key="3">
    <source>
        <dbReference type="Google" id="ProtNLM"/>
    </source>
</evidence>
<evidence type="ECO:0000313" key="1">
    <source>
        <dbReference type="EMBL" id="ODV78454.1"/>
    </source>
</evidence>
<protein>
    <recommendedName>
        <fullName evidence="3">RNase III domain-containing protein</fullName>
    </recommendedName>
</protein>
<dbReference type="OrthoDB" id="4091783at2759"/>
<dbReference type="InterPro" id="IPR036389">
    <property type="entry name" value="RNase_III_sf"/>
</dbReference>
<dbReference type="EMBL" id="KV453913">
    <property type="protein sequence ID" value="ODV78454.1"/>
    <property type="molecule type" value="Genomic_DNA"/>
</dbReference>
<evidence type="ECO:0000313" key="2">
    <source>
        <dbReference type="Proteomes" id="UP000094285"/>
    </source>
</evidence>
<reference evidence="2" key="1">
    <citation type="submission" date="2016-05" db="EMBL/GenBank/DDBJ databases">
        <title>Comparative genomics of biotechnologically important yeasts.</title>
        <authorList>
            <consortium name="DOE Joint Genome Institute"/>
            <person name="Riley R."/>
            <person name="Haridas S."/>
            <person name="Wolfe K.H."/>
            <person name="Lopes M.R."/>
            <person name="Hittinger C.T."/>
            <person name="Goker M."/>
            <person name="Salamov A."/>
            <person name="Wisecaver J."/>
            <person name="Long T.M."/>
            <person name="Aerts A.L."/>
            <person name="Barry K."/>
            <person name="Choi C."/>
            <person name="Clum A."/>
            <person name="Coughlan A.Y."/>
            <person name="Deshpande S."/>
            <person name="Douglass A.P."/>
            <person name="Hanson S.J."/>
            <person name="Klenk H.-P."/>
            <person name="Labutti K."/>
            <person name="Lapidus A."/>
            <person name="Lindquist E."/>
            <person name="Lipzen A."/>
            <person name="Meier-Kolthoff J.P."/>
            <person name="Ohm R.A."/>
            <person name="Otillar R.P."/>
            <person name="Pangilinan J."/>
            <person name="Peng Y."/>
            <person name="Rokas A."/>
            <person name="Rosa C.A."/>
            <person name="Scheuner C."/>
            <person name="Sibirny A.A."/>
            <person name="Slot J.C."/>
            <person name="Stielow J.B."/>
            <person name="Sun H."/>
            <person name="Kurtzman C.P."/>
            <person name="Blackwell M."/>
            <person name="Grigoriev I.V."/>
            <person name="Jeffries T.W."/>
        </authorList>
    </citation>
    <scope>NUCLEOTIDE SEQUENCE [LARGE SCALE GENOMIC DNA]</scope>
    <source>
        <strain evidence="2">NRRL Y-17324</strain>
    </source>
</reference>
<dbReference type="AlphaFoldDB" id="A0A1E4SG14"/>
<organism evidence="1 2">
    <name type="scientific">Suhomyces tanzawaensis NRRL Y-17324</name>
    <dbReference type="NCBI Taxonomy" id="984487"/>
    <lineage>
        <taxon>Eukaryota</taxon>
        <taxon>Fungi</taxon>
        <taxon>Dikarya</taxon>
        <taxon>Ascomycota</taxon>
        <taxon>Saccharomycotina</taxon>
        <taxon>Pichiomycetes</taxon>
        <taxon>Debaryomycetaceae</taxon>
        <taxon>Suhomyces</taxon>
    </lineage>
</organism>
<name>A0A1E4SG14_9ASCO</name>
<dbReference type="GO" id="GO:0004525">
    <property type="term" value="F:ribonuclease III activity"/>
    <property type="evidence" value="ECO:0007669"/>
    <property type="project" value="InterPro"/>
</dbReference>
<dbReference type="Gene3D" id="1.10.1520.10">
    <property type="entry name" value="Ribonuclease III domain"/>
    <property type="match status" value="1"/>
</dbReference>
<sequence length="426" mass="49540">MANDGSILIPLELHNLLATPWIKCHLYSLGADLLRLATYRKFNHLLLLGGGGTIKAVVHDITTFIKKELQSDDTLPSKQLRDLIFLSSNSNLYLKAMSENEKMTSCNYNIGSTSKWLYIFTGYLQLCRSDFDVEEFTDKIIDIYIKSKKLSYLEHHPRCIFDEQDENSFNILKDYFATVGINEMKLYNNETKYITLYETQDSHIYLPPLPRIRNKELLVKALMHKESYRVLLNPNHNVAKQLTEFGYDLNPKNYSIYRYELSFLDGLGDFFLARESSKLLYQLYLAGDYSRMHSHIYQMLRTILATNTLLSKLSIAYKLHMGLDDPVFTDVIAKDYLTYVFSGELHEHRDAEETRIYEEEFLGDYFESYVGALFIEQPEVAEEFVAQIYESILKVITQTLPPEVSYANWTFSIMGRSLVFKKPKVT</sequence>
<dbReference type="SUPFAM" id="SSF69065">
    <property type="entry name" value="RNase III domain-like"/>
    <property type="match status" value="1"/>
</dbReference>
<dbReference type="GeneID" id="30984219"/>
<keyword evidence="2" id="KW-1185">Reference proteome</keyword>
<dbReference type="GO" id="GO:0006396">
    <property type="term" value="P:RNA processing"/>
    <property type="evidence" value="ECO:0007669"/>
    <property type="project" value="InterPro"/>
</dbReference>
<dbReference type="RefSeq" id="XP_020063576.1">
    <property type="nucleotide sequence ID" value="XM_020210083.1"/>
</dbReference>
<dbReference type="STRING" id="984487.A0A1E4SG14"/>
<accession>A0A1E4SG14</accession>
<proteinExistence type="predicted"/>
<dbReference type="Proteomes" id="UP000094285">
    <property type="component" value="Unassembled WGS sequence"/>
</dbReference>
<gene>
    <name evidence="1" type="ORF">CANTADRAFT_52449</name>
</gene>